<name>A0A433TSM8_ELYCH</name>
<keyword evidence="1" id="KW-0472">Membrane</keyword>
<comment type="caution">
    <text evidence="2">The sequence shown here is derived from an EMBL/GenBank/DDBJ whole genome shotgun (WGS) entry which is preliminary data.</text>
</comment>
<sequence>MVVDRVRWIILLPNIIGLLPAYLGIVPAQGTKNCFPPESICREPFWVLKRLRFESCVWPAGEELFHAPASQFCADKGAHLIQVEKTDSRDLKLMGTLLDKYHSRGFWVQALFGGSAVKTSDPALCHAFTSSRQIQEKPCGTLALEVMCEKDAVLRDPKQPHVTLERSKGKGTQLYNGTKVTVSCNVKRAQPVTLTLAYGSLNNTVNPEPAEVETVTSDQYSSSNEKCGVVTKATLTQKMDARLDRVHFYCSVGGSGQSCLPGVTTDECTSEGPFQIVSAPLKPELTLHTSLPPDVVFSGKPLTAECHTHVDVGSRVEWAVVVNNHLTHVHMADRAVN</sequence>
<proteinExistence type="predicted"/>
<reference evidence="2 3" key="1">
    <citation type="submission" date="2019-01" db="EMBL/GenBank/DDBJ databases">
        <title>A draft genome assembly of the solar-powered sea slug Elysia chlorotica.</title>
        <authorList>
            <person name="Cai H."/>
            <person name="Li Q."/>
            <person name="Fang X."/>
            <person name="Li J."/>
            <person name="Curtis N.E."/>
            <person name="Altenburger A."/>
            <person name="Shibata T."/>
            <person name="Feng M."/>
            <person name="Maeda T."/>
            <person name="Schwartz J.A."/>
            <person name="Shigenobu S."/>
            <person name="Lundholm N."/>
            <person name="Nishiyama T."/>
            <person name="Yang H."/>
            <person name="Hasebe M."/>
            <person name="Li S."/>
            <person name="Pierce S.K."/>
            <person name="Wang J."/>
        </authorList>
    </citation>
    <scope>NUCLEOTIDE SEQUENCE [LARGE SCALE GENOMIC DNA]</scope>
    <source>
        <strain evidence="2">EC2010</strain>
        <tissue evidence="2">Whole organism of an adult</tissue>
    </source>
</reference>
<keyword evidence="1" id="KW-1133">Transmembrane helix</keyword>
<protein>
    <recommendedName>
        <fullName evidence="4">C-type lectin domain-containing protein</fullName>
    </recommendedName>
</protein>
<evidence type="ECO:0000313" key="3">
    <source>
        <dbReference type="Proteomes" id="UP000271974"/>
    </source>
</evidence>
<dbReference type="EMBL" id="RQTK01000202">
    <property type="protein sequence ID" value="RUS84540.1"/>
    <property type="molecule type" value="Genomic_DNA"/>
</dbReference>
<feature type="non-terminal residue" evidence="2">
    <location>
        <position position="337"/>
    </location>
</feature>
<dbReference type="Proteomes" id="UP000271974">
    <property type="component" value="Unassembled WGS sequence"/>
</dbReference>
<gene>
    <name evidence="2" type="ORF">EGW08_007709</name>
</gene>
<accession>A0A433TSM8</accession>
<evidence type="ECO:0008006" key="4">
    <source>
        <dbReference type="Google" id="ProtNLM"/>
    </source>
</evidence>
<organism evidence="2 3">
    <name type="scientific">Elysia chlorotica</name>
    <name type="common">Eastern emerald elysia</name>
    <name type="synonym">Sea slug</name>
    <dbReference type="NCBI Taxonomy" id="188477"/>
    <lineage>
        <taxon>Eukaryota</taxon>
        <taxon>Metazoa</taxon>
        <taxon>Spiralia</taxon>
        <taxon>Lophotrochozoa</taxon>
        <taxon>Mollusca</taxon>
        <taxon>Gastropoda</taxon>
        <taxon>Heterobranchia</taxon>
        <taxon>Euthyneura</taxon>
        <taxon>Panpulmonata</taxon>
        <taxon>Sacoglossa</taxon>
        <taxon>Placobranchoidea</taxon>
        <taxon>Plakobranchidae</taxon>
        <taxon>Elysia</taxon>
    </lineage>
</organism>
<keyword evidence="3" id="KW-1185">Reference proteome</keyword>
<feature type="transmembrane region" description="Helical" evidence="1">
    <location>
        <begin position="6"/>
        <end position="25"/>
    </location>
</feature>
<dbReference type="AlphaFoldDB" id="A0A433TSM8"/>
<evidence type="ECO:0000256" key="1">
    <source>
        <dbReference type="SAM" id="Phobius"/>
    </source>
</evidence>
<keyword evidence="1" id="KW-0812">Transmembrane</keyword>
<dbReference type="OrthoDB" id="10598438at2759"/>
<evidence type="ECO:0000313" key="2">
    <source>
        <dbReference type="EMBL" id="RUS84540.1"/>
    </source>
</evidence>